<feature type="transmembrane region" description="Helical" evidence="8">
    <location>
        <begin position="213"/>
        <end position="235"/>
    </location>
</feature>
<dbReference type="CDD" id="cd06550">
    <property type="entry name" value="TM_ABC_iron-siderophores_like"/>
    <property type="match status" value="1"/>
</dbReference>
<evidence type="ECO:0000313" key="10">
    <source>
        <dbReference type="Proteomes" id="UP000199623"/>
    </source>
</evidence>
<evidence type="ECO:0000256" key="8">
    <source>
        <dbReference type="SAM" id="Phobius"/>
    </source>
</evidence>
<feature type="transmembrane region" description="Helical" evidence="8">
    <location>
        <begin position="21"/>
        <end position="42"/>
    </location>
</feature>
<evidence type="ECO:0000256" key="2">
    <source>
        <dbReference type="ARBA" id="ARBA00007935"/>
    </source>
</evidence>
<evidence type="ECO:0000256" key="3">
    <source>
        <dbReference type="ARBA" id="ARBA00022448"/>
    </source>
</evidence>
<dbReference type="PANTHER" id="PTHR30472:SF67">
    <property type="entry name" value="PERMEASE OF ABC TRANSPORTER-RELATED"/>
    <property type="match status" value="1"/>
</dbReference>
<dbReference type="SUPFAM" id="SSF81345">
    <property type="entry name" value="ABC transporter involved in vitamin B12 uptake, BtuC"/>
    <property type="match status" value="1"/>
</dbReference>
<dbReference type="STRING" id="200378.SAMN05216553_101603"/>
<protein>
    <submittedName>
        <fullName evidence="9">Iron complex transport system permease protein</fullName>
    </submittedName>
</protein>
<comment type="similarity">
    <text evidence="2">Belongs to the binding-protein-dependent transport system permease family. FecCD subfamily.</text>
</comment>
<feature type="transmembrane region" description="Helical" evidence="8">
    <location>
        <begin position="172"/>
        <end position="193"/>
    </location>
</feature>
<keyword evidence="7 8" id="KW-0472">Membrane</keyword>
<dbReference type="GO" id="GO:0033214">
    <property type="term" value="P:siderophore-iron import into cell"/>
    <property type="evidence" value="ECO:0007669"/>
    <property type="project" value="TreeGrafter"/>
</dbReference>
<dbReference type="GO" id="GO:0022857">
    <property type="term" value="F:transmembrane transporter activity"/>
    <property type="evidence" value="ECO:0007669"/>
    <property type="project" value="InterPro"/>
</dbReference>
<keyword evidence="4" id="KW-1003">Cell membrane</keyword>
<gene>
    <name evidence="9" type="ORF">SAMN05216553_101603</name>
</gene>
<evidence type="ECO:0000256" key="7">
    <source>
        <dbReference type="ARBA" id="ARBA00023136"/>
    </source>
</evidence>
<dbReference type="OrthoDB" id="9782305at2"/>
<organism evidence="9 10">
    <name type="scientific">Lentzea fradiae</name>
    <dbReference type="NCBI Taxonomy" id="200378"/>
    <lineage>
        <taxon>Bacteria</taxon>
        <taxon>Bacillati</taxon>
        <taxon>Actinomycetota</taxon>
        <taxon>Actinomycetes</taxon>
        <taxon>Pseudonocardiales</taxon>
        <taxon>Pseudonocardiaceae</taxon>
        <taxon>Lentzea</taxon>
    </lineage>
</organism>
<keyword evidence="3" id="KW-0813">Transport</keyword>
<feature type="transmembrane region" description="Helical" evidence="8">
    <location>
        <begin position="262"/>
        <end position="289"/>
    </location>
</feature>
<dbReference type="Gene3D" id="1.10.3470.10">
    <property type="entry name" value="ABC transporter involved in vitamin B12 uptake, BtuC"/>
    <property type="match status" value="1"/>
</dbReference>
<evidence type="ECO:0000256" key="4">
    <source>
        <dbReference type="ARBA" id="ARBA00022475"/>
    </source>
</evidence>
<accession>A0A1G7L0M6</accession>
<feature type="transmembrane region" description="Helical" evidence="8">
    <location>
        <begin position="85"/>
        <end position="102"/>
    </location>
</feature>
<dbReference type="AlphaFoldDB" id="A0A1G7L0M6"/>
<dbReference type="InterPro" id="IPR000522">
    <property type="entry name" value="ABC_transptr_permease_BtuC"/>
</dbReference>
<dbReference type="RefSeq" id="WP_090045253.1">
    <property type="nucleotide sequence ID" value="NZ_FNCC01000001.1"/>
</dbReference>
<feature type="transmembrane region" description="Helical" evidence="8">
    <location>
        <begin position="140"/>
        <end position="160"/>
    </location>
</feature>
<evidence type="ECO:0000313" key="9">
    <source>
        <dbReference type="EMBL" id="SDF43038.1"/>
    </source>
</evidence>
<name>A0A1G7L0M6_9PSEU</name>
<feature type="transmembrane region" description="Helical" evidence="8">
    <location>
        <begin position="334"/>
        <end position="352"/>
    </location>
</feature>
<dbReference type="InterPro" id="IPR037294">
    <property type="entry name" value="ABC_BtuC-like"/>
</dbReference>
<dbReference type="Pfam" id="PF01032">
    <property type="entry name" value="FecCD"/>
    <property type="match status" value="1"/>
</dbReference>
<feature type="transmembrane region" description="Helical" evidence="8">
    <location>
        <begin position="309"/>
        <end position="327"/>
    </location>
</feature>
<keyword evidence="6 8" id="KW-1133">Transmembrane helix</keyword>
<sequence>MTTTVGKPSPAPAARAWRTGALSHPVLLVLLGAALVVSALMATGVGPVGVPAGEVAGILVHHLRGGGDTGAAADLIVWRIRFPRVLLGAVVGAGLALAGAVVQGVVRNPVADPYLLGLSHGASVGAVLVLTTGASVLGALTLPFAAFAGATAAIAVVLVMARHRGRLLPMRLILVGVAFGHLFAGVTSFMLARTDSSAAQQQIIFWMLGGLSGARWATLPVTASVVVGVGALLLVRARRLNALVLGEEAGAALGLNASRLRWYLLVLTTLLTGTVVAVSGGIGFVGLIVPHLARMLVGADHRRMLPVTALLGALFLLWADVAARMLIAPAELPIGILTAFLGVPFFLLVMRARGLATGENA</sequence>
<reference evidence="10" key="1">
    <citation type="submission" date="2016-10" db="EMBL/GenBank/DDBJ databases">
        <authorList>
            <person name="Varghese N."/>
            <person name="Submissions S."/>
        </authorList>
    </citation>
    <scope>NUCLEOTIDE SEQUENCE [LARGE SCALE GENOMIC DNA]</scope>
    <source>
        <strain evidence="10">CGMCC 4.3506</strain>
    </source>
</reference>
<dbReference type="GO" id="GO:0005886">
    <property type="term" value="C:plasma membrane"/>
    <property type="evidence" value="ECO:0007669"/>
    <property type="project" value="UniProtKB-SubCell"/>
</dbReference>
<feature type="transmembrane region" description="Helical" evidence="8">
    <location>
        <begin position="114"/>
        <end position="134"/>
    </location>
</feature>
<keyword evidence="10" id="KW-1185">Reference proteome</keyword>
<dbReference type="Proteomes" id="UP000199623">
    <property type="component" value="Unassembled WGS sequence"/>
</dbReference>
<evidence type="ECO:0000256" key="5">
    <source>
        <dbReference type="ARBA" id="ARBA00022692"/>
    </source>
</evidence>
<dbReference type="PANTHER" id="PTHR30472">
    <property type="entry name" value="FERRIC ENTEROBACTIN TRANSPORT SYSTEM PERMEASE PROTEIN"/>
    <property type="match status" value="1"/>
</dbReference>
<comment type="subcellular location">
    <subcellularLocation>
        <location evidence="1">Cell membrane</location>
        <topology evidence="1">Multi-pass membrane protein</topology>
    </subcellularLocation>
</comment>
<dbReference type="FunFam" id="1.10.3470.10:FF:000001">
    <property type="entry name" value="Vitamin B12 ABC transporter permease BtuC"/>
    <property type="match status" value="1"/>
</dbReference>
<proteinExistence type="inferred from homology"/>
<dbReference type="EMBL" id="FNCC01000001">
    <property type="protein sequence ID" value="SDF43038.1"/>
    <property type="molecule type" value="Genomic_DNA"/>
</dbReference>
<evidence type="ECO:0000256" key="1">
    <source>
        <dbReference type="ARBA" id="ARBA00004651"/>
    </source>
</evidence>
<keyword evidence="5 8" id="KW-0812">Transmembrane</keyword>
<evidence type="ECO:0000256" key="6">
    <source>
        <dbReference type="ARBA" id="ARBA00022989"/>
    </source>
</evidence>